<evidence type="ECO:0000313" key="3">
    <source>
        <dbReference type="Proteomes" id="UP001597073"/>
    </source>
</evidence>
<dbReference type="InterPro" id="IPR036291">
    <property type="entry name" value="NAD(P)-bd_dom_sf"/>
</dbReference>
<name>A0ABW2ZKA7_9SPHI</name>
<dbReference type="Proteomes" id="UP001597073">
    <property type="component" value="Unassembled WGS sequence"/>
</dbReference>
<dbReference type="PRINTS" id="PR00081">
    <property type="entry name" value="GDHRDH"/>
</dbReference>
<accession>A0ABW2ZKA7</accession>
<keyword evidence="3" id="KW-1185">Reference proteome</keyword>
<reference evidence="3" key="1">
    <citation type="journal article" date="2019" name="Int. J. Syst. Evol. Microbiol.">
        <title>The Global Catalogue of Microorganisms (GCM) 10K type strain sequencing project: providing services to taxonomists for standard genome sequencing and annotation.</title>
        <authorList>
            <consortium name="The Broad Institute Genomics Platform"/>
            <consortium name="The Broad Institute Genome Sequencing Center for Infectious Disease"/>
            <person name="Wu L."/>
            <person name="Ma J."/>
        </authorList>
    </citation>
    <scope>NUCLEOTIDE SEQUENCE [LARGE SCALE GENOMIC DNA]</scope>
    <source>
        <strain evidence="3">CCUG 60742</strain>
    </source>
</reference>
<sequence>MSITHKTAVITGISSGIGLALTKKLLTEGYRVIGTTRTGSINGLKHEQLQLVSLDITDDDSLKTAANNIIKLASSDIDLLINNAGIAPDVFAVKPEPVSFTQTIATNLTGTVFFTEALIEHLNSNAQVIFISSNMALPRNAAANGPGYRLSKAAINMYAAMLAERLKTSGIRVTPMHPGWVKTKLGGNSAPFTTEQSADALYRGISTNTQTGKFWNADTHSIEEY</sequence>
<gene>
    <name evidence="2" type="ORF">ACFQZI_17590</name>
</gene>
<dbReference type="RefSeq" id="WP_377144816.1">
    <property type="nucleotide sequence ID" value="NZ_JBHTIA010000012.1"/>
</dbReference>
<dbReference type="PANTHER" id="PTHR45458:SF1">
    <property type="entry name" value="SHORT CHAIN DEHYDROGENASE"/>
    <property type="match status" value="1"/>
</dbReference>
<dbReference type="InterPro" id="IPR052184">
    <property type="entry name" value="SDR_enzymes"/>
</dbReference>
<comment type="similarity">
    <text evidence="1">Belongs to the short-chain dehydrogenases/reductases (SDR) family.</text>
</comment>
<proteinExistence type="inferred from homology"/>
<dbReference type="PANTHER" id="PTHR45458">
    <property type="entry name" value="SHORT-CHAIN DEHYDROGENASE/REDUCTASE SDR"/>
    <property type="match status" value="1"/>
</dbReference>
<dbReference type="SUPFAM" id="SSF51735">
    <property type="entry name" value="NAD(P)-binding Rossmann-fold domains"/>
    <property type="match status" value="1"/>
</dbReference>
<dbReference type="Gene3D" id="3.40.50.720">
    <property type="entry name" value="NAD(P)-binding Rossmann-like Domain"/>
    <property type="match status" value="1"/>
</dbReference>
<dbReference type="PRINTS" id="PR00080">
    <property type="entry name" value="SDRFAMILY"/>
</dbReference>
<comment type="caution">
    <text evidence="2">The sequence shown here is derived from an EMBL/GenBank/DDBJ whole genome shotgun (WGS) entry which is preliminary data.</text>
</comment>
<dbReference type="InterPro" id="IPR002347">
    <property type="entry name" value="SDR_fam"/>
</dbReference>
<dbReference type="EMBL" id="JBHTIA010000012">
    <property type="protein sequence ID" value="MFD0766679.1"/>
    <property type="molecule type" value="Genomic_DNA"/>
</dbReference>
<protein>
    <submittedName>
        <fullName evidence="2">SDR family NAD(P)-dependent oxidoreductase</fullName>
    </submittedName>
</protein>
<organism evidence="2 3">
    <name type="scientific">Mucilaginibacter lutimaris</name>
    <dbReference type="NCBI Taxonomy" id="931629"/>
    <lineage>
        <taxon>Bacteria</taxon>
        <taxon>Pseudomonadati</taxon>
        <taxon>Bacteroidota</taxon>
        <taxon>Sphingobacteriia</taxon>
        <taxon>Sphingobacteriales</taxon>
        <taxon>Sphingobacteriaceae</taxon>
        <taxon>Mucilaginibacter</taxon>
    </lineage>
</organism>
<dbReference type="Pfam" id="PF00106">
    <property type="entry name" value="adh_short"/>
    <property type="match status" value="1"/>
</dbReference>
<evidence type="ECO:0000256" key="1">
    <source>
        <dbReference type="RuleBase" id="RU000363"/>
    </source>
</evidence>
<evidence type="ECO:0000313" key="2">
    <source>
        <dbReference type="EMBL" id="MFD0766679.1"/>
    </source>
</evidence>